<gene>
    <name evidence="1" type="ORF">OU989_22520</name>
</gene>
<evidence type="ECO:0000313" key="1">
    <source>
        <dbReference type="EMBL" id="WDV09301.1"/>
    </source>
</evidence>
<name>A0AAJ5RNL9_9BACI</name>
<organism evidence="1 2">
    <name type="scientific">Lysinibacillus irui</name>
    <dbReference type="NCBI Taxonomy" id="2998077"/>
    <lineage>
        <taxon>Bacteria</taxon>
        <taxon>Bacillati</taxon>
        <taxon>Bacillota</taxon>
        <taxon>Bacilli</taxon>
        <taxon>Bacillales</taxon>
        <taxon>Bacillaceae</taxon>
        <taxon>Lysinibacillus</taxon>
    </lineage>
</organism>
<dbReference type="AlphaFoldDB" id="A0AAJ5RNL9"/>
<evidence type="ECO:0000313" key="2">
    <source>
        <dbReference type="Proteomes" id="UP001219585"/>
    </source>
</evidence>
<protein>
    <submittedName>
        <fullName evidence="1">Uncharacterized protein</fullName>
    </submittedName>
</protein>
<dbReference type="KEGG" id="liu:OU989_22520"/>
<dbReference type="EMBL" id="CP113528">
    <property type="protein sequence ID" value="WDV09301.1"/>
    <property type="molecule type" value="Genomic_DNA"/>
</dbReference>
<geneLocation type="plasmid" evidence="1 2">
    <name>unnamed</name>
</geneLocation>
<proteinExistence type="predicted"/>
<reference evidence="1" key="1">
    <citation type="submission" date="2022-11" db="EMBL/GenBank/DDBJ databases">
        <title>Lysinibacillus irui.</title>
        <authorList>
            <person name="Akintayo S.O."/>
        </authorList>
    </citation>
    <scope>NUCLEOTIDE SEQUENCE</scope>
    <source>
        <strain evidence="1">IRB4-01</strain>
        <plasmid evidence="1">unnamed</plasmid>
    </source>
</reference>
<accession>A0AAJ5RNL9</accession>
<keyword evidence="1" id="KW-0614">Plasmid</keyword>
<dbReference type="Proteomes" id="UP001219585">
    <property type="component" value="Plasmid unnamed"/>
</dbReference>
<sequence>MFKKLIPIKTQSNPTISLHNGKHEFTFLTSTESFEGIKSYLENRLEKQLITRLELSNLIEGNLNYSSSNSEVQGHLIFIMPNLINLAFQQRNFTFIFQQDILTDLSRSEELQQAVFSMTDKKYYDSLTHILDYLLRYKEPQEPLSFMEVYLVYTLVNSILYNTSQQTGEV</sequence>
<dbReference type="RefSeq" id="WP_274797518.1">
    <property type="nucleotide sequence ID" value="NZ_CP113528.1"/>
</dbReference>